<evidence type="ECO:0000256" key="2">
    <source>
        <dbReference type="ARBA" id="ARBA00023054"/>
    </source>
</evidence>
<evidence type="ECO:0000313" key="6">
    <source>
        <dbReference type="EMBL" id="RLV82865.1"/>
    </source>
</evidence>
<dbReference type="GO" id="GO:0007059">
    <property type="term" value="P:chromosome segregation"/>
    <property type="evidence" value="ECO:0007669"/>
    <property type="project" value="InterPro"/>
</dbReference>
<sequence length="458" mass="51150">MHAAASPARFPRRCPRSALSALSERSPHSAHAPSPPSLTPARARGFKAGLKPSRGSRGRASSSCGPAFFSLCRESSCPGRAAESLGRRLGSTSAAGAAVTSIPSENPDPPRSPTQCDSERYGIIKHGKRSRRLLRELKRKHSTSLDTCHAICLNHPRTGDAQILALESTDGALLCRSLLWGSTCNDDLLWDLNLLGFKQRIISVSSSMVPAVKHKRQTKAEEPQCQKKPAKEIRAIKEAALITTQEFEDVPAYLKGRITYDQINAVVQEINKAVVGKYKIVYQPLKSMSAPARNLYHRFMEEETKDTNGLFFVVDDDIKMFTKLKLDKRFYIILSILRHCQRVREIRGSGLVRYELCPWIVVTYCVLPLFFLQKLMLARELEKRNSLVSQGLGEHLSPLDELFGHFGDKTFASRSYLKTWQFSAGCALISAWPVLPEFAQQQRERPQPWVPALPDGLI</sequence>
<dbReference type="FunFam" id="1.10.10.1890:FF:000002">
    <property type="entry name" value="Spindle and kinetochore-associated protein 1"/>
    <property type="match status" value="1"/>
</dbReference>
<dbReference type="STRING" id="44316.ENSEGOP00005020914"/>
<organism evidence="6 7">
    <name type="scientific">Chloebia gouldiae</name>
    <name type="common">Gouldian finch</name>
    <name type="synonym">Erythrura gouldiae</name>
    <dbReference type="NCBI Taxonomy" id="44316"/>
    <lineage>
        <taxon>Eukaryota</taxon>
        <taxon>Metazoa</taxon>
        <taxon>Chordata</taxon>
        <taxon>Craniata</taxon>
        <taxon>Vertebrata</taxon>
        <taxon>Euteleostomi</taxon>
        <taxon>Archelosauria</taxon>
        <taxon>Archosauria</taxon>
        <taxon>Dinosauria</taxon>
        <taxon>Saurischia</taxon>
        <taxon>Theropoda</taxon>
        <taxon>Coelurosauria</taxon>
        <taxon>Aves</taxon>
        <taxon>Neognathae</taxon>
        <taxon>Neoaves</taxon>
        <taxon>Telluraves</taxon>
        <taxon>Australaves</taxon>
        <taxon>Passeriformes</taxon>
        <taxon>Passeroidea</taxon>
        <taxon>Passeridae</taxon>
        <taxon>Chloebia</taxon>
    </lineage>
</organism>
<feature type="compositionally biased region" description="Low complexity" evidence="5">
    <location>
        <begin position="90"/>
        <end position="101"/>
    </location>
</feature>
<dbReference type="GO" id="GO:0008017">
    <property type="term" value="F:microtubule binding"/>
    <property type="evidence" value="ECO:0007669"/>
    <property type="project" value="InterPro"/>
</dbReference>
<protein>
    <recommendedName>
        <fullName evidence="3">SKA complex subunit 1</fullName>
    </recommendedName>
    <alternativeName>
        <fullName evidence="4">Spindle and kinetochore-associated protein 1</fullName>
    </alternativeName>
</protein>
<dbReference type="OrthoDB" id="5962at2759"/>
<evidence type="ECO:0000313" key="7">
    <source>
        <dbReference type="Proteomes" id="UP000276834"/>
    </source>
</evidence>
<accession>A0A3L8RSL1</accession>
<comment type="caution">
    <text evidence="6">The sequence shown here is derived from an EMBL/GenBank/DDBJ whole genome shotgun (WGS) entry which is preliminary data.</text>
</comment>
<reference evidence="6 7" key="1">
    <citation type="journal article" date="2018" name="Proc. R. Soc. B">
        <title>A non-coding region near Follistatin controls head colour polymorphism in the Gouldian finch.</title>
        <authorList>
            <person name="Toomey M.B."/>
            <person name="Marques C.I."/>
            <person name="Andrade P."/>
            <person name="Araujo P.M."/>
            <person name="Sabatino S."/>
            <person name="Gazda M.A."/>
            <person name="Afonso S."/>
            <person name="Lopes R.J."/>
            <person name="Corbo J.C."/>
            <person name="Carneiro M."/>
        </authorList>
    </citation>
    <scope>NUCLEOTIDE SEQUENCE [LARGE SCALE GENOMIC DNA]</scope>
    <source>
        <strain evidence="6">Red01</strain>
        <tissue evidence="6">Muscle</tissue>
    </source>
</reference>
<evidence type="ECO:0000256" key="1">
    <source>
        <dbReference type="ARBA" id="ARBA00006836"/>
    </source>
</evidence>
<dbReference type="InterPro" id="IPR009829">
    <property type="entry name" value="SKA1"/>
</dbReference>
<evidence type="ECO:0000256" key="5">
    <source>
        <dbReference type="SAM" id="MobiDB-lite"/>
    </source>
</evidence>
<dbReference type="InterPro" id="IPR042031">
    <property type="entry name" value="SKA1_MBD_sf"/>
</dbReference>
<evidence type="ECO:0000256" key="3">
    <source>
        <dbReference type="ARBA" id="ARBA00047182"/>
    </source>
</evidence>
<dbReference type="EMBL" id="QUSF01000349">
    <property type="protein sequence ID" value="RLV82865.1"/>
    <property type="molecule type" value="Genomic_DNA"/>
</dbReference>
<dbReference type="GO" id="GO:0072686">
    <property type="term" value="C:mitotic spindle"/>
    <property type="evidence" value="ECO:0007669"/>
    <property type="project" value="TreeGrafter"/>
</dbReference>
<feature type="compositionally biased region" description="Low complexity" evidence="5">
    <location>
        <begin position="53"/>
        <end position="62"/>
    </location>
</feature>
<name>A0A3L8RSL1_CHLGU</name>
<comment type="similarity">
    <text evidence="1">Belongs to the SKA1 family.</text>
</comment>
<dbReference type="GO" id="GO:0005876">
    <property type="term" value="C:spindle microtubule"/>
    <property type="evidence" value="ECO:0007669"/>
    <property type="project" value="TreeGrafter"/>
</dbReference>
<feature type="region of interest" description="Disordered" evidence="5">
    <location>
        <begin position="88"/>
        <end position="118"/>
    </location>
</feature>
<dbReference type="PANTHER" id="PTHR28573">
    <property type="entry name" value="SPINDLE AND KINETOCHORE-ASSOCIATED PROTEIN 1"/>
    <property type="match status" value="1"/>
</dbReference>
<dbReference type="GO" id="GO:0000278">
    <property type="term" value="P:mitotic cell cycle"/>
    <property type="evidence" value="ECO:0007669"/>
    <property type="project" value="TreeGrafter"/>
</dbReference>
<dbReference type="PANTHER" id="PTHR28573:SF1">
    <property type="entry name" value="SPINDLE AND KINETOCHORE-ASSOCIATED PROTEIN 1"/>
    <property type="match status" value="1"/>
</dbReference>
<keyword evidence="7" id="KW-1185">Reference proteome</keyword>
<gene>
    <name evidence="6" type="ORF">DV515_00016565</name>
</gene>
<dbReference type="Proteomes" id="UP000276834">
    <property type="component" value="Unassembled WGS sequence"/>
</dbReference>
<dbReference type="Pfam" id="PF07160">
    <property type="entry name" value="SKA1"/>
    <property type="match status" value="1"/>
</dbReference>
<dbReference type="GO" id="GO:0051301">
    <property type="term" value="P:cell division"/>
    <property type="evidence" value="ECO:0007669"/>
    <property type="project" value="InterPro"/>
</dbReference>
<evidence type="ECO:0000256" key="4">
    <source>
        <dbReference type="ARBA" id="ARBA00047202"/>
    </source>
</evidence>
<keyword evidence="2" id="KW-0175">Coiled coil</keyword>
<dbReference type="GO" id="GO:0000940">
    <property type="term" value="C:outer kinetochore"/>
    <property type="evidence" value="ECO:0007669"/>
    <property type="project" value="TreeGrafter"/>
</dbReference>
<dbReference type="GO" id="GO:0031110">
    <property type="term" value="P:regulation of microtubule polymerization or depolymerization"/>
    <property type="evidence" value="ECO:0007669"/>
    <property type="project" value="TreeGrafter"/>
</dbReference>
<feature type="region of interest" description="Disordered" evidence="5">
    <location>
        <begin position="1"/>
        <end position="62"/>
    </location>
</feature>
<dbReference type="AlphaFoldDB" id="A0A3L8RSL1"/>
<dbReference type="Gene3D" id="1.10.10.1890">
    <property type="entry name" value="Ska1 microtubule binding domain-like"/>
    <property type="match status" value="1"/>
</dbReference>
<proteinExistence type="inferred from homology"/>